<proteinExistence type="predicted"/>
<organism evidence="3 4">
    <name type="scientific">Polarella glacialis</name>
    <name type="common">Dinoflagellate</name>
    <dbReference type="NCBI Taxonomy" id="89957"/>
    <lineage>
        <taxon>Eukaryota</taxon>
        <taxon>Sar</taxon>
        <taxon>Alveolata</taxon>
        <taxon>Dinophyceae</taxon>
        <taxon>Suessiales</taxon>
        <taxon>Suessiaceae</taxon>
        <taxon>Polarella</taxon>
    </lineage>
</organism>
<dbReference type="InterPro" id="IPR004147">
    <property type="entry name" value="ABC1_dom"/>
</dbReference>
<feature type="domain" description="ABC1 atypical kinase-like" evidence="2">
    <location>
        <begin position="408"/>
        <end position="504"/>
    </location>
</feature>
<dbReference type="Pfam" id="PF03109">
    <property type="entry name" value="ABC1"/>
    <property type="match status" value="1"/>
</dbReference>
<name>A0A813GGA6_POLGL</name>
<dbReference type="PANTHER" id="PTHR43173">
    <property type="entry name" value="ABC1 FAMILY PROTEIN"/>
    <property type="match status" value="1"/>
</dbReference>
<evidence type="ECO:0000259" key="2">
    <source>
        <dbReference type="Pfam" id="PF03109"/>
    </source>
</evidence>
<protein>
    <recommendedName>
        <fullName evidence="2">ABC1 atypical kinase-like domain-containing protein</fullName>
    </recommendedName>
</protein>
<reference evidence="3" key="1">
    <citation type="submission" date="2021-02" db="EMBL/GenBank/DDBJ databases">
        <authorList>
            <person name="Dougan E. K."/>
            <person name="Rhodes N."/>
            <person name="Thang M."/>
            <person name="Chan C."/>
        </authorList>
    </citation>
    <scope>NUCLEOTIDE SEQUENCE</scope>
</reference>
<sequence>MACSMQLQNVSECGCAVVLAASLAEQHPELARDLDLPQRQRFLELLARGGIVLGPQGPPTTPGSGAEAAGDDSEAAADAQAADDEVFAEKFAHLFLDLGGIFPKLAQVLSLRPDLIKNERVLRRLRAVQEECRARPFQEACSLAISESSAFRNGELELRDWPEYSHAGSVAQVLPFVRSSTSQEATVEGASSAKESPDGVVKLVFAEARAQMEIDFRLMRSQLVWMERTGHWTRSAQFQGIQGGIGQMFSQMQGLHGVQGGIGQVLNPARLRILQEVWSVMVGMEAEVLREFDLQHEARCQKHGAFVLESILGSAVSGPMSNEEEMDCEWLEEWRDGALLAAFRPAGPSIAGKAQQTWRAAAGSSSSAPPAAPGLLTRLGRWCVGGQGLVQGLAEGEEHLARLRQALRRLRVRVPDIYPEVSGPHLLAMELARGRSLKQVLDVALQEQGRVGAAGDDSTEEAAKKAAAWFAALLLFVIVPLWGKMLLVIGCCHADPHPGNFKVDGIPGLDDLLPPPPGPLRPGGTGLLGRLSRTKPSPDPANSLAPPLPRITFSVLDWGSCVDLDTDMRQALCQLVISLGDLRRIQSRGSNSSEAGTTDDQAAEAEAIRTAAASVRQLGLQVGNDHPERDAFQAALGMALFDPSVATSHPLLRGAAAQQEMAMGSFPIDSKMGMILRVIAIIVGICRGLEQRLNAEAAERLPSNVVPRAAGAEGPTPFVEFFLVELWRPFAEAAQQRDAKGRVITAKDGTFLFVDKMQSYEDTHIAGNVTVKKKHIAAVTDKHALAAHEFWHRKTQGRWVDPAKFKHTSDEAPEAAPAPRNPAEPPWGRSGALVALSRHLPGQPPQANVAVPGPVCLTIVFKAEHLVNTVTFAVTEISHTEFEVRVLTENRAFRPLPDPAPGAEPLKQGDLAKLGEPLVGTRDAVGRVKTLDIVGGKWGASSRQIAAHEFSREDRLRPPSTCRPEEFALRERRAADARARREAGMPTAVRRAIY</sequence>
<feature type="region of interest" description="Disordered" evidence="1">
    <location>
        <begin position="806"/>
        <end position="829"/>
    </location>
</feature>
<dbReference type="InterPro" id="IPR051130">
    <property type="entry name" value="Mito_struct-func_regulator"/>
</dbReference>
<accession>A0A813GGA6</accession>
<dbReference type="EMBL" id="CAJNNV010028862">
    <property type="protein sequence ID" value="CAE8625957.1"/>
    <property type="molecule type" value="Genomic_DNA"/>
</dbReference>
<feature type="region of interest" description="Disordered" evidence="1">
    <location>
        <begin position="53"/>
        <end position="79"/>
    </location>
</feature>
<dbReference type="OrthoDB" id="10672309at2759"/>
<evidence type="ECO:0000313" key="4">
    <source>
        <dbReference type="Proteomes" id="UP000654075"/>
    </source>
</evidence>
<keyword evidence="4" id="KW-1185">Reference proteome</keyword>
<dbReference type="AlphaFoldDB" id="A0A813GGA6"/>
<comment type="caution">
    <text evidence="3">The sequence shown here is derived from an EMBL/GenBank/DDBJ whole genome shotgun (WGS) entry which is preliminary data.</text>
</comment>
<evidence type="ECO:0000256" key="1">
    <source>
        <dbReference type="SAM" id="MobiDB-lite"/>
    </source>
</evidence>
<dbReference type="PANTHER" id="PTHR43173:SF19">
    <property type="entry name" value="AARF DOMAIN-CONTAINING PROTEIN KINASE 1"/>
    <property type="match status" value="1"/>
</dbReference>
<evidence type="ECO:0000313" key="3">
    <source>
        <dbReference type="EMBL" id="CAE8625957.1"/>
    </source>
</evidence>
<feature type="compositionally biased region" description="Acidic residues" evidence="1">
    <location>
        <begin position="69"/>
        <end position="79"/>
    </location>
</feature>
<dbReference type="Proteomes" id="UP000654075">
    <property type="component" value="Unassembled WGS sequence"/>
</dbReference>
<gene>
    <name evidence="3" type="ORF">PGLA1383_LOCUS42932</name>
</gene>